<sequence>MTNVTSHEQFNEEKKTDQILEKLETNENDLPENKAETVALTIFAVVIMGILLFLFK</sequence>
<dbReference type="EMBL" id="JAEEGC010000072">
    <property type="protein sequence ID" value="MBV7274252.1"/>
    <property type="molecule type" value="Genomic_DNA"/>
</dbReference>
<accession>A0A949WW05</accession>
<keyword evidence="1" id="KW-0472">Membrane</keyword>
<comment type="caution">
    <text evidence="2">The sequence shown here is derived from an EMBL/GenBank/DDBJ whole genome shotgun (WGS) entry which is preliminary data.</text>
</comment>
<evidence type="ECO:0000313" key="3">
    <source>
        <dbReference type="Proteomes" id="UP000694308"/>
    </source>
</evidence>
<dbReference type="AlphaFoldDB" id="A0A949WW05"/>
<evidence type="ECO:0000313" key="2">
    <source>
        <dbReference type="EMBL" id="MBV7274252.1"/>
    </source>
</evidence>
<keyword evidence="1" id="KW-0812">Transmembrane</keyword>
<gene>
    <name evidence="2" type="ORF">I6U48_15205</name>
</gene>
<feature type="transmembrane region" description="Helical" evidence="1">
    <location>
        <begin position="37"/>
        <end position="55"/>
    </location>
</feature>
<keyword evidence="3" id="KW-1185">Reference proteome</keyword>
<organism evidence="2 3">
    <name type="scientific">Clostridium thailandense</name>
    <dbReference type="NCBI Taxonomy" id="2794346"/>
    <lineage>
        <taxon>Bacteria</taxon>
        <taxon>Bacillati</taxon>
        <taxon>Bacillota</taxon>
        <taxon>Clostridia</taxon>
        <taxon>Eubacteriales</taxon>
        <taxon>Clostridiaceae</taxon>
        <taxon>Clostridium</taxon>
    </lineage>
</organism>
<reference evidence="2" key="1">
    <citation type="submission" date="2020-12" db="EMBL/GenBank/DDBJ databases">
        <title>Clostridium thailandense sp. nov., a novel acetogenic bacterium isolated from peat land soil in Thailand.</title>
        <authorList>
            <person name="Chaikitkaew S."/>
            <person name="Birkeland N.K."/>
        </authorList>
    </citation>
    <scope>NUCLEOTIDE SEQUENCE</scope>
    <source>
        <strain evidence="2">PL3</strain>
    </source>
</reference>
<name>A0A949WW05_9CLOT</name>
<dbReference type="RefSeq" id="WP_218321319.1">
    <property type="nucleotide sequence ID" value="NZ_JAEEGC010000072.1"/>
</dbReference>
<dbReference type="Proteomes" id="UP000694308">
    <property type="component" value="Unassembled WGS sequence"/>
</dbReference>
<evidence type="ECO:0000256" key="1">
    <source>
        <dbReference type="SAM" id="Phobius"/>
    </source>
</evidence>
<proteinExistence type="predicted"/>
<protein>
    <submittedName>
        <fullName evidence="2">Uncharacterized protein</fullName>
    </submittedName>
</protein>
<keyword evidence="1" id="KW-1133">Transmembrane helix</keyword>